<dbReference type="Pfam" id="PF00990">
    <property type="entry name" value="GGDEF"/>
    <property type="match status" value="1"/>
</dbReference>
<dbReference type="InterPro" id="IPR001610">
    <property type="entry name" value="PAC"/>
</dbReference>
<dbReference type="SUPFAM" id="SSF55073">
    <property type="entry name" value="Nucleotide cyclase"/>
    <property type="match status" value="1"/>
</dbReference>
<dbReference type="SMART" id="SM00267">
    <property type="entry name" value="GGDEF"/>
    <property type="match status" value="1"/>
</dbReference>
<dbReference type="CDD" id="cd00130">
    <property type="entry name" value="PAS"/>
    <property type="match status" value="3"/>
</dbReference>
<keyword evidence="2" id="KW-0812">Transmembrane</keyword>
<dbReference type="InterPro" id="IPR043128">
    <property type="entry name" value="Rev_trsase/Diguanyl_cyclase"/>
</dbReference>
<dbReference type="Proteomes" id="UP000247555">
    <property type="component" value="Unassembled WGS sequence"/>
</dbReference>
<dbReference type="InterPro" id="IPR000160">
    <property type="entry name" value="GGDEF_dom"/>
</dbReference>
<dbReference type="InterPro" id="IPR035965">
    <property type="entry name" value="PAS-like_dom_sf"/>
</dbReference>
<keyword evidence="3" id="KW-0732">Signal</keyword>
<dbReference type="Gene3D" id="3.30.450.40">
    <property type="match status" value="1"/>
</dbReference>
<dbReference type="SMART" id="SM00086">
    <property type="entry name" value="PAC"/>
    <property type="match status" value="3"/>
</dbReference>
<feature type="domain" description="PAC" evidence="5">
    <location>
        <begin position="430"/>
        <end position="483"/>
    </location>
</feature>
<dbReference type="SMART" id="SM00091">
    <property type="entry name" value="PAS"/>
    <property type="match status" value="3"/>
</dbReference>
<keyword evidence="9" id="KW-1185">Reference proteome</keyword>
<evidence type="ECO:0000256" key="1">
    <source>
        <dbReference type="SAM" id="Coils"/>
    </source>
</evidence>
<name>A0A318L174_9NEIS</name>
<feature type="domain" description="PAC" evidence="5">
    <location>
        <begin position="843"/>
        <end position="895"/>
    </location>
</feature>
<dbReference type="InterPro" id="IPR029016">
    <property type="entry name" value="GAF-like_dom_sf"/>
</dbReference>
<feature type="signal peptide" evidence="3">
    <location>
        <begin position="1"/>
        <end position="19"/>
    </location>
</feature>
<proteinExistence type="predicted"/>
<keyword evidence="1" id="KW-0175">Coiled coil</keyword>
<dbReference type="Gene3D" id="1.20.120.30">
    <property type="entry name" value="Aspartate receptor, ligand-binding domain"/>
    <property type="match status" value="1"/>
</dbReference>
<dbReference type="InterPro" id="IPR029787">
    <property type="entry name" value="Nucleotide_cyclase"/>
</dbReference>
<reference evidence="8 9" key="1">
    <citation type="submission" date="2018-05" db="EMBL/GenBank/DDBJ databases">
        <title>Genomic Encyclopedia of Type Strains, Phase IV (KMG-IV): sequencing the most valuable type-strain genomes for metagenomic binning, comparative biology and taxonomic classification.</title>
        <authorList>
            <person name="Goeker M."/>
        </authorList>
    </citation>
    <scope>NUCLEOTIDE SEQUENCE [LARGE SCALE GENOMIC DNA]</scope>
    <source>
        <strain evidence="8 9">DSM 29661</strain>
    </source>
</reference>
<evidence type="ECO:0000313" key="9">
    <source>
        <dbReference type="Proteomes" id="UP000247555"/>
    </source>
</evidence>
<dbReference type="PROSITE" id="PS50887">
    <property type="entry name" value="GGDEF"/>
    <property type="match status" value="1"/>
</dbReference>
<dbReference type="Pfam" id="PF13426">
    <property type="entry name" value="PAS_9"/>
    <property type="match status" value="1"/>
</dbReference>
<dbReference type="PROSITE" id="PS50112">
    <property type="entry name" value="PAS"/>
    <property type="match status" value="2"/>
</dbReference>
<dbReference type="PROSITE" id="PS50883">
    <property type="entry name" value="EAL"/>
    <property type="match status" value="1"/>
</dbReference>
<dbReference type="Gene3D" id="3.30.70.270">
    <property type="match status" value="1"/>
</dbReference>
<dbReference type="NCBIfam" id="TIGR00229">
    <property type="entry name" value="sensory_box"/>
    <property type="match status" value="3"/>
</dbReference>
<dbReference type="InterPro" id="IPR035919">
    <property type="entry name" value="EAL_sf"/>
</dbReference>
<dbReference type="Pfam" id="PF00563">
    <property type="entry name" value="EAL"/>
    <property type="match status" value="1"/>
</dbReference>
<feature type="transmembrane region" description="Helical" evidence="2">
    <location>
        <begin position="309"/>
        <end position="332"/>
    </location>
</feature>
<feature type="coiled-coil region" evidence="1">
    <location>
        <begin position="633"/>
        <end position="660"/>
    </location>
</feature>
<evidence type="ECO:0000259" key="5">
    <source>
        <dbReference type="PROSITE" id="PS50113"/>
    </source>
</evidence>
<dbReference type="SUPFAM" id="SSF55785">
    <property type="entry name" value="PYP-like sensor domain (PAS domain)"/>
    <property type="match status" value="3"/>
</dbReference>
<evidence type="ECO:0000256" key="3">
    <source>
        <dbReference type="SAM" id="SignalP"/>
    </source>
</evidence>
<dbReference type="InterPro" id="IPR000014">
    <property type="entry name" value="PAS"/>
</dbReference>
<dbReference type="InterPro" id="IPR013767">
    <property type="entry name" value="PAS_fold"/>
</dbReference>
<dbReference type="CDD" id="cd01948">
    <property type="entry name" value="EAL"/>
    <property type="match status" value="1"/>
</dbReference>
<dbReference type="Pfam" id="PF00989">
    <property type="entry name" value="PAS"/>
    <property type="match status" value="1"/>
</dbReference>
<accession>A0A318L174</accession>
<evidence type="ECO:0000259" key="7">
    <source>
        <dbReference type="PROSITE" id="PS50887"/>
    </source>
</evidence>
<feature type="domain" description="GGDEF" evidence="7">
    <location>
        <begin position="927"/>
        <end position="1061"/>
    </location>
</feature>
<dbReference type="InterPro" id="IPR003018">
    <property type="entry name" value="GAF"/>
</dbReference>
<gene>
    <name evidence="8" type="ORF">DFR34_10733</name>
</gene>
<dbReference type="InterPro" id="IPR000700">
    <property type="entry name" value="PAS-assoc_C"/>
</dbReference>
<feature type="domain" description="PAS" evidence="4">
    <location>
        <begin position="767"/>
        <end position="841"/>
    </location>
</feature>
<dbReference type="SMART" id="SM00065">
    <property type="entry name" value="GAF"/>
    <property type="match status" value="1"/>
</dbReference>
<dbReference type="FunFam" id="3.30.70.270:FF:000001">
    <property type="entry name" value="Diguanylate cyclase domain protein"/>
    <property type="match status" value="1"/>
</dbReference>
<dbReference type="Pfam" id="PF08447">
    <property type="entry name" value="PAS_3"/>
    <property type="match status" value="1"/>
</dbReference>
<keyword evidence="2" id="KW-0472">Membrane</keyword>
<dbReference type="Pfam" id="PF13185">
    <property type="entry name" value="GAF_2"/>
    <property type="match status" value="1"/>
</dbReference>
<dbReference type="InterPro" id="IPR001633">
    <property type="entry name" value="EAL_dom"/>
</dbReference>
<dbReference type="Gene3D" id="3.20.20.450">
    <property type="entry name" value="EAL domain"/>
    <property type="match status" value="1"/>
</dbReference>
<dbReference type="PANTHER" id="PTHR44757:SF2">
    <property type="entry name" value="BIOFILM ARCHITECTURE MAINTENANCE PROTEIN MBAA"/>
    <property type="match status" value="1"/>
</dbReference>
<feature type="chain" id="PRO_5016262852" evidence="3">
    <location>
        <begin position="20"/>
        <end position="1445"/>
    </location>
</feature>
<dbReference type="CDD" id="cd01949">
    <property type="entry name" value="GGDEF"/>
    <property type="match status" value="1"/>
</dbReference>
<dbReference type="PROSITE" id="PS50113">
    <property type="entry name" value="PAC"/>
    <property type="match status" value="2"/>
</dbReference>
<dbReference type="Gene3D" id="3.40.190.10">
    <property type="entry name" value="Periplasmic binding protein-like II"/>
    <property type="match status" value="2"/>
</dbReference>
<dbReference type="PANTHER" id="PTHR44757">
    <property type="entry name" value="DIGUANYLATE CYCLASE DGCP"/>
    <property type="match status" value="1"/>
</dbReference>
<keyword evidence="2" id="KW-1133">Transmembrane helix</keyword>
<feature type="domain" description="EAL" evidence="6">
    <location>
        <begin position="1070"/>
        <end position="1324"/>
    </location>
</feature>
<dbReference type="SUPFAM" id="SSF53850">
    <property type="entry name" value="Periplasmic binding protein-like II"/>
    <property type="match status" value="1"/>
</dbReference>
<dbReference type="NCBIfam" id="TIGR00254">
    <property type="entry name" value="GGDEF"/>
    <property type="match status" value="1"/>
</dbReference>
<feature type="domain" description="PAS" evidence="4">
    <location>
        <begin position="354"/>
        <end position="426"/>
    </location>
</feature>
<dbReference type="SUPFAM" id="SSF141868">
    <property type="entry name" value="EAL domain-like"/>
    <property type="match status" value="1"/>
</dbReference>
<protein>
    <submittedName>
        <fullName evidence="8">PAS domain S-box-containing protein/diguanylate cyclase (GGDEF)-like protein</fullName>
    </submittedName>
</protein>
<dbReference type="EMBL" id="QJKI01000007">
    <property type="protein sequence ID" value="PXX79283.1"/>
    <property type="molecule type" value="Genomic_DNA"/>
</dbReference>
<comment type="caution">
    <text evidence="8">The sequence shown here is derived from an EMBL/GenBank/DDBJ whole genome shotgun (WGS) entry which is preliminary data.</text>
</comment>
<dbReference type="GO" id="GO:0003824">
    <property type="term" value="F:catalytic activity"/>
    <property type="evidence" value="ECO:0007669"/>
    <property type="project" value="UniProtKB-ARBA"/>
</dbReference>
<dbReference type="Pfam" id="PF12974">
    <property type="entry name" value="Phosphonate-bd"/>
    <property type="match status" value="1"/>
</dbReference>
<dbReference type="SMART" id="SM00052">
    <property type="entry name" value="EAL"/>
    <property type="match status" value="1"/>
</dbReference>
<dbReference type="SUPFAM" id="SSF55781">
    <property type="entry name" value="GAF domain-like"/>
    <property type="match status" value="1"/>
</dbReference>
<dbReference type="GO" id="GO:0006355">
    <property type="term" value="P:regulation of DNA-templated transcription"/>
    <property type="evidence" value="ECO:0007669"/>
    <property type="project" value="InterPro"/>
</dbReference>
<organism evidence="8 9">
    <name type="scientific">Rivihabitans pingtungensis</name>
    <dbReference type="NCBI Taxonomy" id="1054498"/>
    <lineage>
        <taxon>Bacteria</taxon>
        <taxon>Pseudomonadati</taxon>
        <taxon>Pseudomonadota</taxon>
        <taxon>Betaproteobacteria</taxon>
        <taxon>Neisseriales</taxon>
        <taxon>Aquaspirillaceae</taxon>
        <taxon>Rivihabitans</taxon>
    </lineage>
</organism>
<dbReference type="Gene3D" id="3.30.450.20">
    <property type="entry name" value="PAS domain"/>
    <property type="match status" value="3"/>
</dbReference>
<sequence>MIRIALSLWLCTLCWLATAAEPVRIGVLAYRPKAQTLAQWQPLAQALKQAIPERDFRVEAYSFPELEAAVARKQVDFVLTNPGHFVLISHQQKLSAPLATLVNDVHGTPSASFGGVVFSLRGRGLDTPERLHGKTVAFTSTMSLGGYQMQALALREAGLDLKRDTLWLTTGAPHDKVVQAVLSGRADAGLVRTGLLEELAGEGRLRLEDIEVMHLPDTPDGQLPWLTTTELYPEWPFVALAGVDAALAKRVAVALLQLPHDAPLTRAMGIHGFTIPADYGSIEHLLLTLRMPPFDRGPAFTLSDIWARYALSVVLGALGLLVIAGLLFRLWLTNRSLAIERQRVLMHSQALRDSEFRWQCALEGTGDGMWDWDLQDNRVEYSRGWLDMLGYAPGELPAHYQAWLDLLHPQDRTAALAGLAAYLDGHHGHYQLEFRLRSKQGDYKWILSRGMVVSRGPDDQPLRMIGTHTDISERHLAERHEQFRSRVLDLLARGEPLPALLMTVVHEVEQMHPAMLCSILLLNSQTGCLGQGIAPSLPAFYNAAVEGLKIGPDVGSCGAAAHRGQRVVVADIAHHPNWAPYAELACQAGLAACWSQPILSADGQVLGTFAIYHRQPHTPTAADIVLIEQCARLISLAIERRQAEAQLAESETRYRSLIELAHEGIVVVQDGRICYCNPTMEHMANAGPAGLYGQGFLALVHADDQRQVARQLHPLPGSSGHGVPRCQFRLGNGESPRWIEMSSTPINWQGRPAMLNSLSDISERRRTEQQLQLAASVFVHAREGIMITDAEGNIIDVNDTFTRITGYSRDEALGQNPRMLRSGRHDREFYAAMWRSLLDKGHWYGEIWNQRKNGEIFAEMQTISAVCDEDGHTRHYVALFSDITLIKAHEQQLEHIAHYDALTGLPNRVLLADRLQQAMSQTQRRSQRLAVVYLDLDGFKAINDRHGHDIGDQLLMQLARRMRDTLRDSDTLARLGGDEFVAVLMDLDDTQASAPALTRLLAAAAQPVMLGNQPLQVSASLGVTFYPQEGEVDADQLMRQADQAMYQAKLAGKNRYHLFDAAHDHHIKGQHESLDRIRRALQAGEFVLHYQPKVNMRRGEVIGAEALLRWQHPDKGLLPPAAFLPLVDAHPLAVDLGEWVIDQALTQMSLWQAQGLILPVSVNIGARQLQQARFVSRLREILDSHAEVDPEHLELEILETSALEDLAEVAQVIAACRAMGVKFALDDFGTGYSSLTYLKHLQVARLKIDQSFVRDMLDDPDDLAILSGVIGLAAAFRRDVIAEGVETAEHGAMLLQLGCEEAQGYGIARPMPASKLPAWAAHWQGDPNWRNLPALNRDDLPLLFARTELRAWMTAVTLYLRGERASAPTLDEAHSRFAHWLANEGARRHGAEPLFIHLCEVHAELHAFGRQLCQASAQPAPGELGQLHQRGEVVLATLRQLARNV</sequence>
<dbReference type="InterPro" id="IPR052155">
    <property type="entry name" value="Biofilm_reg_signaling"/>
</dbReference>
<evidence type="ECO:0000313" key="8">
    <source>
        <dbReference type="EMBL" id="PXX79283.1"/>
    </source>
</evidence>
<evidence type="ECO:0000259" key="6">
    <source>
        <dbReference type="PROSITE" id="PS50883"/>
    </source>
</evidence>
<evidence type="ECO:0000259" key="4">
    <source>
        <dbReference type="PROSITE" id="PS50112"/>
    </source>
</evidence>
<dbReference type="InterPro" id="IPR013655">
    <property type="entry name" value="PAS_fold_3"/>
</dbReference>
<evidence type="ECO:0000256" key="2">
    <source>
        <dbReference type="SAM" id="Phobius"/>
    </source>
</evidence>